<accession>K1RJX8</accession>
<protein>
    <submittedName>
        <fullName evidence="1">Tetratricopeptide repeat containing protein</fullName>
    </submittedName>
</protein>
<proteinExistence type="predicted"/>
<evidence type="ECO:0000313" key="1">
    <source>
        <dbReference type="EMBL" id="EKC45723.1"/>
    </source>
</evidence>
<feature type="non-terminal residue" evidence="1">
    <location>
        <position position="161"/>
    </location>
</feature>
<dbReference type="SUPFAM" id="SSF48452">
    <property type="entry name" value="TPR-like"/>
    <property type="match status" value="1"/>
</dbReference>
<dbReference type="Gene3D" id="1.25.40.10">
    <property type="entry name" value="Tetratricopeptide repeat domain"/>
    <property type="match status" value="1"/>
</dbReference>
<dbReference type="AlphaFoldDB" id="K1RJX8"/>
<name>K1RJX8_9ZZZZ</name>
<comment type="caution">
    <text evidence="1">The sequence shown here is derived from an EMBL/GenBank/DDBJ whole genome shotgun (WGS) entry which is preliminary data.</text>
</comment>
<sequence length="161" mass="17812">MDGFLATEHPDSARRLLQRIDPERLNRDDRARWALIMGLAEVSSGDTLTGKKFLDRGMRYYERHGSDGERAAAWYTYAQAHVKTGNLEEGIRGYTQAAILAEKALAAGSSDDSLRRGTETLLVAVYHTLGLLYFEQGYDAVEPFAKAVEAARANGNTEQEG</sequence>
<dbReference type="EMBL" id="AJWY01013823">
    <property type="protein sequence ID" value="EKC45723.1"/>
    <property type="molecule type" value="Genomic_DNA"/>
</dbReference>
<organism evidence="1">
    <name type="scientific">human gut metagenome</name>
    <dbReference type="NCBI Taxonomy" id="408170"/>
    <lineage>
        <taxon>unclassified sequences</taxon>
        <taxon>metagenomes</taxon>
        <taxon>organismal metagenomes</taxon>
    </lineage>
</organism>
<gene>
    <name evidence="1" type="ORF">LEA_20120</name>
</gene>
<dbReference type="InterPro" id="IPR011990">
    <property type="entry name" value="TPR-like_helical_dom_sf"/>
</dbReference>
<reference evidence="1" key="1">
    <citation type="journal article" date="2013" name="Environ. Microbiol.">
        <title>Microbiota from the distal guts of lean and obese adolescents exhibit partial functional redundancy besides clear differences in community structure.</title>
        <authorList>
            <person name="Ferrer M."/>
            <person name="Ruiz A."/>
            <person name="Lanza F."/>
            <person name="Haange S.B."/>
            <person name="Oberbach A."/>
            <person name="Till H."/>
            <person name="Bargiela R."/>
            <person name="Campoy C."/>
            <person name="Segura M.T."/>
            <person name="Richter M."/>
            <person name="von Bergen M."/>
            <person name="Seifert J."/>
            <person name="Suarez A."/>
        </authorList>
    </citation>
    <scope>NUCLEOTIDE SEQUENCE</scope>
</reference>